<accession>A0A512LAG7</accession>
<protein>
    <submittedName>
        <fullName evidence="1">Uncharacterized protein</fullName>
    </submittedName>
</protein>
<dbReference type="Proteomes" id="UP000321337">
    <property type="component" value="Unassembled WGS sequence"/>
</dbReference>
<gene>
    <name evidence="1" type="ORF">TPL01_26120</name>
</gene>
<organism evidence="1 2">
    <name type="scientific">Sulfuriferula plumbiphila</name>
    <dbReference type="NCBI Taxonomy" id="171865"/>
    <lineage>
        <taxon>Bacteria</taxon>
        <taxon>Pseudomonadati</taxon>
        <taxon>Pseudomonadota</taxon>
        <taxon>Betaproteobacteria</taxon>
        <taxon>Nitrosomonadales</taxon>
        <taxon>Sulfuricellaceae</taxon>
        <taxon>Sulfuriferula</taxon>
    </lineage>
</organism>
<comment type="caution">
    <text evidence="1">The sequence shown here is derived from an EMBL/GenBank/DDBJ whole genome shotgun (WGS) entry which is preliminary data.</text>
</comment>
<keyword evidence="2" id="KW-1185">Reference proteome</keyword>
<dbReference type="AlphaFoldDB" id="A0A512LAG7"/>
<name>A0A512LAG7_9PROT</name>
<reference evidence="1 2" key="1">
    <citation type="submission" date="2019-07" db="EMBL/GenBank/DDBJ databases">
        <title>Whole genome shotgun sequence of Thiobacillus plumbophilus NBRC 107929.</title>
        <authorList>
            <person name="Hosoyama A."/>
            <person name="Uohara A."/>
            <person name="Ohji S."/>
            <person name="Ichikawa N."/>
        </authorList>
    </citation>
    <scope>NUCLEOTIDE SEQUENCE [LARGE SCALE GENOMIC DNA]</scope>
    <source>
        <strain evidence="1 2">NBRC 107929</strain>
    </source>
</reference>
<evidence type="ECO:0000313" key="1">
    <source>
        <dbReference type="EMBL" id="GEP31474.1"/>
    </source>
</evidence>
<dbReference type="EMBL" id="BKAD01000030">
    <property type="protein sequence ID" value="GEP31474.1"/>
    <property type="molecule type" value="Genomic_DNA"/>
</dbReference>
<evidence type="ECO:0000313" key="2">
    <source>
        <dbReference type="Proteomes" id="UP000321337"/>
    </source>
</evidence>
<proteinExistence type="predicted"/>
<sequence>MVVAIVLLLSVVDWTDFTARLTGLVAFALPQAINVTNAILVNMRLFNFRLLGEFYLV</sequence>